<keyword evidence="3" id="KW-1185">Reference proteome</keyword>
<organism evidence="2 3">
    <name type="scientific">Pedobacter psychroterrae</name>
    <dbReference type="NCBI Taxonomy" id="2530453"/>
    <lineage>
        <taxon>Bacteria</taxon>
        <taxon>Pseudomonadati</taxon>
        <taxon>Bacteroidota</taxon>
        <taxon>Sphingobacteriia</taxon>
        <taxon>Sphingobacteriales</taxon>
        <taxon>Sphingobacteriaceae</taxon>
        <taxon>Pedobacter</taxon>
    </lineage>
</organism>
<evidence type="ECO:0000256" key="1">
    <source>
        <dbReference type="SAM" id="SignalP"/>
    </source>
</evidence>
<dbReference type="RefSeq" id="WP_131592077.1">
    <property type="nucleotide sequence ID" value="NZ_SJSL01000001.1"/>
</dbReference>
<dbReference type="AlphaFoldDB" id="A0A4R0NNH9"/>
<evidence type="ECO:0000313" key="2">
    <source>
        <dbReference type="EMBL" id="TCD02490.1"/>
    </source>
</evidence>
<name>A0A4R0NNH9_9SPHI</name>
<feature type="signal peptide" evidence="1">
    <location>
        <begin position="1"/>
        <end position="19"/>
    </location>
</feature>
<evidence type="ECO:0000313" key="3">
    <source>
        <dbReference type="Proteomes" id="UP000293347"/>
    </source>
</evidence>
<sequence length="313" mass="36042">MKQLLSILLLMSSLSLVHGQNLPWIKFYWTGDSIGDRYFDKLTMDVPIKIDNIPFQLKAQLDLGAENTMLYGNSFQPYLEFEKALKNKIDSSTLIWIQGKKNPTLKGVNLKLDNILFSNIDIVLFNGFGDTLTLDSIHTNTIKHVGTIAPDLFQNKILVIDYPNKRLCVLDELPKRFLKGMSFVDFKIRKGRIKIPFQINNKEQDLLFDTGASLFPLFTTNHNINDVSDENQAIADSLLISTWGEYYYIYGKETIHEVKLGNRVLPPTKAYFTDRKDMINFFKEEEIWGSTGNAYFLNNVVVIDYKNKRFGVK</sequence>
<evidence type="ECO:0008006" key="4">
    <source>
        <dbReference type="Google" id="ProtNLM"/>
    </source>
</evidence>
<dbReference type="OrthoDB" id="1098576at2"/>
<feature type="chain" id="PRO_5020586100" description="Aspartyl protease" evidence="1">
    <location>
        <begin position="20"/>
        <end position="313"/>
    </location>
</feature>
<proteinExistence type="predicted"/>
<protein>
    <recommendedName>
        <fullName evidence="4">Aspartyl protease</fullName>
    </recommendedName>
</protein>
<reference evidence="2 3" key="1">
    <citation type="submission" date="2019-02" db="EMBL/GenBank/DDBJ databases">
        <title>Pedobacter sp. RP-1-14 sp. nov., isolated from Arctic soil.</title>
        <authorList>
            <person name="Dahal R.H."/>
        </authorList>
    </citation>
    <scope>NUCLEOTIDE SEQUENCE [LARGE SCALE GENOMIC DNA]</scope>
    <source>
        <strain evidence="2 3">RP-1-14</strain>
    </source>
</reference>
<dbReference type="Proteomes" id="UP000293347">
    <property type="component" value="Unassembled WGS sequence"/>
</dbReference>
<accession>A0A4R0NNH9</accession>
<dbReference type="EMBL" id="SJSL01000001">
    <property type="protein sequence ID" value="TCD02490.1"/>
    <property type="molecule type" value="Genomic_DNA"/>
</dbReference>
<keyword evidence="1" id="KW-0732">Signal</keyword>
<comment type="caution">
    <text evidence="2">The sequence shown here is derived from an EMBL/GenBank/DDBJ whole genome shotgun (WGS) entry which is preliminary data.</text>
</comment>
<gene>
    <name evidence="2" type="ORF">EZ437_00435</name>
</gene>